<dbReference type="Pfam" id="PF01261">
    <property type="entry name" value="AP_endonuc_2"/>
    <property type="match status" value="1"/>
</dbReference>
<keyword evidence="1" id="KW-0119">Carbohydrate metabolism</keyword>
<dbReference type="RefSeq" id="WP_341799930.1">
    <property type="nucleotide sequence ID" value="NZ_BAAANZ010000002.1"/>
</dbReference>
<dbReference type="SUPFAM" id="SSF51658">
    <property type="entry name" value="Xylose isomerase-like"/>
    <property type="match status" value="1"/>
</dbReference>
<feature type="domain" description="Xylose isomerase-like TIM barrel" evidence="2">
    <location>
        <begin position="66"/>
        <end position="214"/>
    </location>
</feature>
<name>A0A840X7H4_9MICO</name>
<evidence type="ECO:0000256" key="1">
    <source>
        <dbReference type="ARBA" id="ARBA00023277"/>
    </source>
</evidence>
<evidence type="ECO:0000259" key="2">
    <source>
        <dbReference type="Pfam" id="PF01261"/>
    </source>
</evidence>
<dbReference type="Proteomes" id="UP000552883">
    <property type="component" value="Unassembled WGS sequence"/>
</dbReference>
<evidence type="ECO:0000313" key="4">
    <source>
        <dbReference type="Proteomes" id="UP000552883"/>
    </source>
</evidence>
<dbReference type="Gene3D" id="3.20.20.150">
    <property type="entry name" value="Divalent-metal-dependent TIM barrel enzymes"/>
    <property type="match status" value="1"/>
</dbReference>
<dbReference type="InterPro" id="IPR013022">
    <property type="entry name" value="Xyl_isomerase-like_TIM-brl"/>
</dbReference>
<reference evidence="3 4" key="1">
    <citation type="submission" date="2020-08" db="EMBL/GenBank/DDBJ databases">
        <title>Sequencing the genomes of 1000 actinobacteria strains.</title>
        <authorList>
            <person name="Klenk H.-P."/>
        </authorList>
    </citation>
    <scope>NUCLEOTIDE SEQUENCE [LARGE SCALE GENOMIC DNA]</scope>
    <source>
        <strain evidence="3 4">DSM 23889</strain>
    </source>
</reference>
<dbReference type="PANTHER" id="PTHR12110">
    <property type="entry name" value="HYDROXYPYRUVATE ISOMERASE"/>
    <property type="match status" value="1"/>
</dbReference>
<dbReference type="GO" id="GO:0016853">
    <property type="term" value="F:isomerase activity"/>
    <property type="evidence" value="ECO:0007669"/>
    <property type="project" value="UniProtKB-KW"/>
</dbReference>
<dbReference type="PANTHER" id="PTHR12110:SF41">
    <property type="entry name" value="INOSOSE DEHYDRATASE"/>
    <property type="match status" value="1"/>
</dbReference>
<protein>
    <submittedName>
        <fullName evidence="3">Sugar phosphate isomerase/epimerase</fullName>
    </submittedName>
</protein>
<keyword evidence="4" id="KW-1185">Reference proteome</keyword>
<dbReference type="EMBL" id="JACHBS010000001">
    <property type="protein sequence ID" value="MBB5618340.1"/>
    <property type="molecule type" value="Genomic_DNA"/>
</dbReference>
<evidence type="ECO:0000313" key="3">
    <source>
        <dbReference type="EMBL" id="MBB5618340.1"/>
    </source>
</evidence>
<proteinExistence type="predicted"/>
<gene>
    <name evidence="3" type="ORF">BJ959_001836</name>
</gene>
<accession>A0A840X7H4</accession>
<sequence>MTRPPASVQLYTVRDALAADPAGTLQRLADLGLRSVEPYGLVEFVDRLEPAIAAAGLTAPTAHATVLGADLDALLAAAQRTGTETVIDPFIPEELWSTREQVAAIAARLTEAAERAADHGVRIGYHNHWWELEQRIDGAPALEVFADHLGDGVVLEVDTYWSAVGGVDPVGLLERLGERVVALHIKDGPVTRETERQQPAGSGELPIAAILAAAPHARPVIEFDAYAGDLFDGIAESIRFVRTLGVAL</sequence>
<dbReference type="AlphaFoldDB" id="A0A840X7H4"/>
<dbReference type="InterPro" id="IPR036237">
    <property type="entry name" value="Xyl_isomerase-like_sf"/>
</dbReference>
<comment type="caution">
    <text evidence="3">The sequence shown here is derived from an EMBL/GenBank/DDBJ whole genome shotgun (WGS) entry which is preliminary data.</text>
</comment>
<organism evidence="3 4">
    <name type="scientific">Microcella frigidaquae</name>
    <dbReference type="NCBI Taxonomy" id="424758"/>
    <lineage>
        <taxon>Bacteria</taxon>
        <taxon>Bacillati</taxon>
        <taxon>Actinomycetota</taxon>
        <taxon>Actinomycetes</taxon>
        <taxon>Micrococcales</taxon>
        <taxon>Microbacteriaceae</taxon>
        <taxon>Microcella</taxon>
    </lineage>
</organism>
<dbReference type="InterPro" id="IPR050312">
    <property type="entry name" value="IolE/XylAMocC-like"/>
</dbReference>
<keyword evidence="3" id="KW-0413">Isomerase</keyword>